<feature type="transmembrane region" description="Helical" evidence="1">
    <location>
        <begin position="328"/>
        <end position="346"/>
    </location>
</feature>
<evidence type="ECO:0000259" key="3">
    <source>
        <dbReference type="SMART" id="SM00494"/>
    </source>
</evidence>
<name>A0A812CJZ9_ACAPH</name>
<comment type="caution">
    <text evidence="4">The sequence shown here is derived from an EMBL/GenBank/DDBJ whole genome shotgun (WGS) entry which is preliminary data.</text>
</comment>
<feature type="transmembrane region" description="Helical" evidence="1">
    <location>
        <begin position="366"/>
        <end position="387"/>
    </location>
</feature>
<sequence length="493" mass="55179">MPILACLALVLPVTEALSRIDCTSFTLTPSEDRMVAMYCTRSAVISNQIVFGHPGDNHKFLVCTDVSAGCSGTCQNGAVFDNIAKSCGSAPVSCTLPSGADPNIPLQPLEPMITNPCNQAGLRTCFLFKHNMKNRFIICDRATTTNPKVGQCMNGFIFNFNRQVCESSQDHIITCGRNEVSTQLAIFFLIVVIIVMQLKLDSTYLRVIGGMSLVWLLIISRGQKVWYYIDLILSVLAGCAFLILAPQFLRSQTDVHIDTVHLFMIRSFGIVLIGSAYLWWQVRNSKDVTVHTTLMWARVIGGFSALLAQLFAQFFYKDNKTGRMTEEHLYISVVSTVLWTLGNVIYCLRSKDWGGYMETQSKLNTFLRNDFVMTLMLGIMFFAFPVWMLRMQTNISKLNGVHAHLYRVFGSALISSAIISGRASNFLIDSDKRSQLYARLYINIALIILFAVSYLSSKHLQWSAQNTPFVLGGVAMWTLNALFGCYSSSYHRT</sequence>
<evidence type="ECO:0000256" key="2">
    <source>
        <dbReference type="SAM" id="SignalP"/>
    </source>
</evidence>
<feature type="transmembrane region" description="Helical" evidence="1">
    <location>
        <begin position="260"/>
        <end position="280"/>
    </location>
</feature>
<dbReference type="GO" id="GO:0005576">
    <property type="term" value="C:extracellular region"/>
    <property type="evidence" value="ECO:0007669"/>
    <property type="project" value="InterPro"/>
</dbReference>
<keyword evidence="5" id="KW-1185">Reference proteome</keyword>
<feature type="domain" description="Chitin-binding type-2" evidence="3">
    <location>
        <begin position="115"/>
        <end position="177"/>
    </location>
</feature>
<evidence type="ECO:0000313" key="4">
    <source>
        <dbReference type="EMBL" id="CAE1266297.1"/>
    </source>
</evidence>
<gene>
    <name evidence="4" type="ORF">SPHA_35093</name>
</gene>
<feature type="transmembrane region" description="Helical" evidence="1">
    <location>
        <begin position="469"/>
        <end position="489"/>
    </location>
</feature>
<keyword evidence="2" id="KW-0732">Signal</keyword>
<feature type="transmembrane region" description="Helical" evidence="1">
    <location>
        <begin position="180"/>
        <end position="196"/>
    </location>
</feature>
<dbReference type="InterPro" id="IPR002557">
    <property type="entry name" value="Chitin-bd_dom"/>
</dbReference>
<dbReference type="EMBL" id="CAHIKZ030001509">
    <property type="protein sequence ID" value="CAE1266297.1"/>
    <property type="molecule type" value="Genomic_DNA"/>
</dbReference>
<dbReference type="OrthoDB" id="10006207at2759"/>
<evidence type="ECO:0000256" key="1">
    <source>
        <dbReference type="SAM" id="Phobius"/>
    </source>
</evidence>
<reference evidence="4" key="1">
    <citation type="submission" date="2021-01" db="EMBL/GenBank/DDBJ databases">
        <authorList>
            <person name="Li R."/>
            <person name="Bekaert M."/>
        </authorList>
    </citation>
    <scope>NUCLEOTIDE SEQUENCE</scope>
    <source>
        <strain evidence="4">Farmed</strain>
    </source>
</reference>
<feature type="domain" description="Chitin-binding type-2" evidence="3">
    <location>
        <begin position="37"/>
        <end position="96"/>
    </location>
</feature>
<feature type="transmembrane region" description="Helical" evidence="1">
    <location>
        <begin position="295"/>
        <end position="316"/>
    </location>
</feature>
<dbReference type="Proteomes" id="UP000597762">
    <property type="component" value="Unassembled WGS sequence"/>
</dbReference>
<feature type="transmembrane region" description="Helical" evidence="1">
    <location>
        <begin position="203"/>
        <end position="219"/>
    </location>
</feature>
<keyword evidence="1" id="KW-1133">Transmembrane helix</keyword>
<keyword evidence="1" id="KW-0472">Membrane</keyword>
<proteinExistence type="predicted"/>
<dbReference type="AlphaFoldDB" id="A0A812CJZ9"/>
<keyword evidence="1" id="KW-0812">Transmembrane</keyword>
<dbReference type="GO" id="GO:0008061">
    <property type="term" value="F:chitin binding"/>
    <property type="evidence" value="ECO:0007669"/>
    <property type="project" value="InterPro"/>
</dbReference>
<feature type="transmembrane region" description="Helical" evidence="1">
    <location>
        <begin position="408"/>
        <end position="428"/>
    </location>
</feature>
<protein>
    <recommendedName>
        <fullName evidence="3">Chitin-binding type-2 domain-containing protein</fullName>
    </recommendedName>
</protein>
<accession>A0A812CJZ9</accession>
<organism evidence="4 5">
    <name type="scientific">Acanthosepion pharaonis</name>
    <name type="common">Pharaoh cuttlefish</name>
    <name type="synonym">Sepia pharaonis</name>
    <dbReference type="NCBI Taxonomy" id="158019"/>
    <lineage>
        <taxon>Eukaryota</taxon>
        <taxon>Metazoa</taxon>
        <taxon>Spiralia</taxon>
        <taxon>Lophotrochozoa</taxon>
        <taxon>Mollusca</taxon>
        <taxon>Cephalopoda</taxon>
        <taxon>Coleoidea</taxon>
        <taxon>Decapodiformes</taxon>
        <taxon>Sepiida</taxon>
        <taxon>Sepiina</taxon>
        <taxon>Sepiidae</taxon>
        <taxon>Acanthosepion</taxon>
    </lineage>
</organism>
<feature type="transmembrane region" description="Helical" evidence="1">
    <location>
        <begin position="440"/>
        <end position="457"/>
    </location>
</feature>
<feature type="signal peptide" evidence="2">
    <location>
        <begin position="1"/>
        <end position="16"/>
    </location>
</feature>
<dbReference type="SMART" id="SM00494">
    <property type="entry name" value="ChtBD2"/>
    <property type="match status" value="2"/>
</dbReference>
<feature type="chain" id="PRO_5032519210" description="Chitin-binding type-2 domain-containing protein" evidence="2">
    <location>
        <begin position="17"/>
        <end position="493"/>
    </location>
</feature>
<feature type="transmembrane region" description="Helical" evidence="1">
    <location>
        <begin position="225"/>
        <end position="248"/>
    </location>
</feature>
<evidence type="ECO:0000313" key="5">
    <source>
        <dbReference type="Proteomes" id="UP000597762"/>
    </source>
</evidence>